<proteinExistence type="predicted"/>
<dbReference type="AlphaFoldDB" id="A0A0C5JKJ7"/>
<protein>
    <recommendedName>
        <fullName evidence="4">Sortilin N-terminal domain-containing protein</fullName>
    </recommendedName>
</protein>
<keyword evidence="1" id="KW-0812">Transmembrane</keyword>
<evidence type="ECO:0000256" key="1">
    <source>
        <dbReference type="SAM" id="Phobius"/>
    </source>
</evidence>
<sequence length="356" mass="38187">MLIVAGNKGVFSLADDGRTGPSFFAGEQVFALAAHGQRVAVAILKKGVRLSEDGGASWRDISTGLPSQDVRSLAFDPHQPERLYAGTEPPAIACHRGAEWSLCGDLMALPESKDWSFPVRPGIPHVRSITVSPVDSHVIYAAIEVGSFLISRDRGMTWSVAEGIGHDLHRTIIHPAKPDRLLVATGMDTGAYRGGKGVYRSEDGGSTWSSANEGLGHRLYAEDAIAFHPQDPATAFLAAADGIPPHWASIIGLATGVMSGNVYFLSPSKFRRRKGADIAIYRTRDAGKNWALVPDTNQQGLFDMVWALESGYADDGSPAVYFATTGGEVRASYDGGDTWRVIAKEMGAITHLHPLH</sequence>
<dbReference type="InterPro" id="IPR052025">
    <property type="entry name" value="Xyloglucanase_GH74"/>
</dbReference>
<dbReference type="STRING" id="1565605.PG1C_04330"/>
<dbReference type="GO" id="GO:0010411">
    <property type="term" value="P:xyloglucan metabolic process"/>
    <property type="evidence" value="ECO:0007669"/>
    <property type="project" value="TreeGrafter"/>
</dbReference>
<feature type="transmembrane region" description="Helical" evidence="1">
    <location>
        <begin position="247"/>
        <end position="265"/>
    </location>
</feature>
<dbReference type="InterPro" id="IPR015943">
    <property type="entry name" value="WD40/YVTN_repeat-like_dom_sf"/>
</dbReference>
<evidence type="ECO:0000313" key="2">
    <source>
        <dbReference type="EMBL" id="AJP47906.1"/>
    </source>
</evidence>
<dbReference type="HOGENOM" id="CLU_058803_1_0_4"/>
<dbReference type="CDD" id="cd15482">
    <property type="entry name" value="Sialidase_non-viral"/>
    <property type="match status" value="1"/>
</dbReference>
<accession>A0A0C5JKJ7</accession>
<dbReference type="PANTHER" id="PTHR43739:SF5">
    <property type="entry name" value="EXO-ALPHA-SIALIDASE"/>
    <property type="match status" value="1"/>
</dbReference>
<dbReference type="EMBL" id="CP010554">
    <property type="protein sequence ID" value="AJP47906.1"/>
    <property type="molecule type" value="Genomic_DNA"/>
</dbReference>
<dbReference type="KEGG" id="rbu:PG1C_04330"/>
<keyword evidence="1" id="KW-0472">Membrane</keyword>
<dbReference type="RefSeq" id="WP_202636194.1">
    <property type="nucleotide sequence ID" value="NZ_CP010554.1"/>
</dbReference>
<dbReference type="Gene3D" id="2.130.10.10">
    <property type="entry name" value="YVTN repeat-like/Quinoprotein amine dehydrogenase"/>
    <property type="match status" value="1"/>
</dbReference>
<evidence type="ECO:0000313" key="3">
    <source>
        <dbReference type="Proteomes" id="UP000061603"/>
    </source>
</evidence>
<reference evidence="2 3" key="1">
    <citation type="journal article" date="2015" name="Genome Announc.">
        <title>Complete Genome Sequence of a Novel Bacterium within the Family Rhodocyclaceae That Degrades Polycyclic Aromatic Hydrocarbons.</title>
        <authorList>
            <person name="Singleton D.R."/>
            <person name="Dickey A.N."/>
            <person name="Scholl E.H."/>
            <person name="Wright F.A."/>
            <person name="Aitken M.D."/>
        </authorList>
    </citation>
    <scope>NUCLEOTIDE SEQUENCE [LARGE SCALE GENOMIC DNA]</scope>
    <source>
        <strain evidence="3">PG1-Ca6</strain>
    </source>
</reference>
<dbReference type="PANTHER" id="PTHR43739">
    <property type="entry name" value="XYLOGLUCANASE (EUROFUNG)"/>
    <property type="match status" value="1"/>
</dbReference>
<dbReference type="Proteomes" id="UP000061603">
    <property type="component" value="Chromosome"/>
</dbReference>
<organism evidence="2 3">
    <name type="scientific">Rugosibacter aromaticivorans</name>
    <dbReference type="NCBI Taxonomy" id="1565605"/>
    <lineage>
        <taxon>Bacteria</taxon>
        <taxon>Pseudomonadati</taxon>
        <taxon>Pseudomonadota</taxon>
        <taxon>Betaproteobacteria</taxon>
        <taxon>Nitrosomonadales</taxon>
        <taxon>Sterolibacteriaceae</taxon>
        <taxon>Rugosibacter</taxon>
    </lineage>
</organism>
<name>A0A0C5JKJ7_9PROT</name>
<dbReference type="SUPFAM" id="SSF110296">
    <property type="entry name" value="Oligoxyloglucan reducing end-specific cellobiohydrolase"/>
    <property type="match status" value="1"/>
</dbReference>
<keyword evidence="1" id="KW-1133">Transmembrane helix</keyword>
<gene>
    <name evidence="2" type="ORF">PG1C_04330</name>
</gene>
<keyword evidence="3" id="KW-1185">Reference proteome</keyword>
<evidence type="ECO:0008006" key="4">
    <source>
        <dbReference type="Google" id="ProtNLM"/>
    </source>
</evidence>